<dbReference type="InterPro" id="IPR000014">
    <property type="entry name" value="PAS"/>
</dbReference>
<dbReference type="Pfam" id="PF13426">
    <property type="entry name" value="PAS_9"/>
    <property type="match status" value="1"/>
</dbReference>
<dbReference type="PANTHER" id="PTHR44757">
    <property type="entry name" value="DIGUANYLATE CYCLASE DGCP"/>
    <property type="match status" value="1"/>
</dbReference>
<comment type="caution">
    <text evidence="6">The sequence shown here is derived from an EMBL/GenBank/DDBJ whole genome shotgun (WGS) entry which is preliminary data.</text>
</comment>
<dbReference type="InterPro" id="IPR035919">
    <property type="entry name" value="EAL_sf"/>
</dbReference>
<dbReference type="Gene3D" id="3.20.20.450">
    <property type="entry name" value="EAL domain"/>
    <property type="match status" value="1"/>
</dbReference>
<dbReference type="EMBL" id="WWCO01000001">
    <property type="protein sequence ID" value="MYM33004.1"/>
    <property type="molecule type" value="Genomic_DNA"/>
</dbReference>
<dbReference type="InterPro" id="IPR054327">
    <property type="entry name" value="His-kinase-like_sensor"/>
</dbReference>
<feature type="domain" description="PAC" evidence="3">
    <location>
        <begin position="397"/>
        <end position="449"/>
    </location>
</feature>
<protein>
    <submittedName>
        <fullName evidence="6">Diguanylate cyclase</fullName>
    </submittedName>
</protein>
<dbReference type="SUPFAM" id="SSF55785">
    <property type="entry name" value="PYP-like sensor domain (PAS domain)"/>
    <property type="match status" value="1"/>
</dbReference>
<dbReference type="Pfam" id="PF22588">
    <property type="entry name" value="dCache_1_like"/>
    <property type="match status" value="1"/>
</dbReference>
<dbReference type="CDD" id="cd12915">
    <property type="entry name" value="PDC2_DGC_like"/>
    <property type="match status" value="1"/>
</dbReference>
<evidence type="ECO:0000259" key="2">
    <source>
        <dbReference type="PROSITE" id="PS50112"/>
    </source>
</evidence>
<gene>
    <name evidence="6" type="ORF">GTP38_01405</name>
</gene>
<dbReference type="CDD" id="cd01948">
    <property type="entry name" value="EAL"/>
    <property type="match status" value="1"/>
</dbReference>
<feature type="transmembrane region" description="Helical" evidence="1">
    <location>
        <begin position="269"/>
        <end position="291"/>
    </location>
</feature>
<evidence type="ECO:0000256" key="1">
    <source>
        <dbReference type="SAM" id="Phobius"/>
    </source>
</evidence>
<feature type="domain" description="GGDEF" evidence="5">
    <location>
        <begin position="481"/>
        <end position="614"/>
    </location>
</feature>
<dbReference type="InterPro" id="IPR035965">
    <property type="entry name" value="PAS-like_dom_sf"/>
</dbReference>
<feature type="domain" description="PAS" evidence="2">
    <location>
        <begin position="324"/>
        <end position="369"/>
    </location>
</feature>
<dbReference type="Pfam" id="PF00563">
    <property type="entry name" value="EAL"/>
    <property type="match status" value="1"/>
</dbReference>
<sequence length="869" mass="97456">MAVLAIAVVVNQFRTAHLEREHSIQMQTEHYVKAVEAHVTYSIQSVDLSLIGFANAIKVMPAKQSRSPETMTELLSSRESSFNSDYWITFIDPKGNAVAASIGNSVIGASYADRDYFKVHVNNDAHGKLFIGAPSIGRVSKKRLFFLSRRVENAKGEFMGVVAAPLNVDRYVRVFENSRLDSDVSIALIHAGGKVIARVPNFEKAFARDMRATPLFDNVSKAPSGSFKSVSVIDNLSRIFSYRVINGLPLIVVVGNNDAETTRLLQQNYLVGGAGLAMLLLLMLGAGHFFLRTYRRQEEREHRYRALYSASHDMERQLRANEESMKQASLLFQNSGEGMMVTDAQGLILTVNPAFSMLSGYAEKELIGRHAQTLASSRNDQEFFDRLVEGVNETGHWKGEIWHRNKDEEELLVAMVINTVYDEQGKPFRYVALMSDITQKKASEEIIWRQANFDTLTGLPNRRMFHEHLRKEMKKTDRSQLPMALVFVDLDYFKEINDTLGHDKGDLLLKEVATRLLSCVRSTDTVARLGGDEFTVIIGELRNPGDVMRTAQEILQQMSRPFQLGDNIAHISGSIGITLYPEDGADAETLIKNADQAMYTAKQQGRNRFNYFAPFMQESTHARINLVNDLRQAVSHNQLRLMYQPIIDLTSGAIVKAEALVRWQHPLRGLLSPADFITVAESSGMMIGIGDWVFQQAARQARQWQAIASPAFQICVNKSASQFRDDSSNYQQWLDFLHELQLKPKSIVVEVTDKLLLDVANSNIGLGHEHMQICLDDFGTGCALTFLKRFRVDYIKINPADGLLICEAMIAMAHKLNIKVIAEGIETPQQLSALTASGCDFGQGYLLSKPILAEELQEKLQKQVEPVNK</sequence>
<dbReference type="Proteomes" id="UP000449678">
    <property type="component" value="Unassembled WGS sequence"/>
</dbReference>
<dbReference type="PROSITE" id="PS50883">
    <property type="entry name" value="EAL"/>
    <property type="match status" value="1"/>
</dbReference>
<dbReference type="SUPFAM" id="SSF55073">
    <property type="entry name" value="Nucleotide cyclase"/>
    <property type="match status" value="1"/>
</dbReference>
<dbReference type="CDD" id="cd01949">
    <property type="entry name" value="GGDEF"/>
    <property type="match status" value="1"/>
</dbReference>
<dbReference type="InterPro" id="IPR052155">
    <property type="entry name" value="Biofilm_reg_signaling"/>
</dbReference>
<keyword evidence="7" id="KW-1185">Reference proteome</keyword>
<feature type="domain" description="EAL" evidence="4">
    <location>
        <begin position="623"/>
        <end position="864"/>
    </location>
</feature>
<dbReference type="Gene3D" id="3.30.70.270">
    <property type="match status" value="1"/>
</dbReference>
<keyword evidence="1" id="KW-1133">Transmembrane helix</keyword>
<dbReference type="Pfam" id="PF00990">
    <property type="entry name" value="GGDEF"/>
    <property type="match status" value="1"/>
</dbReference>
<dbReference type="SMART" id="SM00267">
    <property type="entry name" value="GGDEF"/>
    <property type="match status" value="1"/>
</dbReference>
<dbReference type="SUPFAM" id="SSF141868">
    <property type="entry name" value="EAL domain-like"/>
    <property type="match status" value="1"/>
</dbReference>
<dbReference type="Gene3D" id="3.30.450.20">
    <property type="entry name" value="PAS domain"/>
    <property type="match status" value="3"/>
</dbReference>
<dbReference type="PROSITE" id="PS50113">
    <property type="entry name" value="PAC"/>
    <property type="match status" value="1"/>
</dbReference>
<keyword evidence="1" id="KW-0472">Membrane</keyword>
<dbReference type="PROSITE" id="PS50112">
    <property type="entry name" value="PAS"/>
    <property type="match status" value="1"/>
</dbReference>
<evidence type="ECO:0000313" key="7">
    <source>
        <dbReference type="Proteomes" id="UP000449678"/>
    </source>
</evidence>
<dbReference type="SMART" id="SM00091">
    <property type="entry name" value="PAS"/>
    <property type="match status" value="1"/>
</dbReference>
<dbReference type="InterPro" id="IPR043128">
    <property type="entry name" value="Rev_trsase/Diguanyl_cyclase"/>
</dbReference>
<dbReference type="InterPro" id="IPR001633">
    <property type="entry name" value="EAL_dom"/>
</dbReference>
<dbReference type="SMART" id="SM00052">
    <property type="entry name" value="EAL"/>
    <property type="match status" value="1"/>
</dbReference>
<dbReference type="NCBIfam" id="TIGR00229">
    <property type="entry name" value="sensory_box"/>
    <property type="match status" value="1"/>
</dbReference>
<organism evidence="6 7">
    <name type="scientific">Duganella lactea</name>
    <dbReference type="NCBI Taxonomy" id="2692173"/>
    <lineage>
        <taxon>Bacteria</taxon>
        <taxon>Pseudomonadati</taxon>
        <taxon>Pseudomonadota</taxon>
        <taxon>Betaproteobacteria</taxon>
        <taxon>Burkholderiales</taxon>
        <taxon>Oxalobacteraceae</taxon>
        <taxon>Telluria group</taxon>
        <taxon>Duganella</taxon>
    </lineage>
</organism>
<dbReference type="InterPro" id="IPR000160">
    <property type="entry name" value="GGDEF_dom"/>
</dbReference>
<dbReference type="InterPro" id="IPR029787">
    <property type="entry name" value="Nucleotide_cyclase"/>
</dbReference>
<evidence type="ECO:0000259" key="3">
    <source>
        <dbReference type="PROSITE" id="PS50113"/>
    </source>
</evidence>
<accession>A0ABW9UZT7</accession>
<dbReference type="NCBIfam" id="TIGR00254">
    <property type="entry name" value="GGDEF"/>
    <property type="match status" value="1"/>
</dbReference>
<evidence type="ECO:0000259" key="5">
    <source>
        <dbReference type="PROSITE" id="PS50887"/>
    </source>
</evidence>
<name>A0ABW9UZT7_9BURK</name>
<dbReference type="CDD" id="cd12914">
    <property type="entry name" value="PDC1_DGC_like"/>
    <property type="match status" value="1"/>
</dbReference>
<evidence type="ECO:0000313" key="6">
    <source>
        <dbReference type="EMBL" id="MYM33004.1"/>
    </source>
</evidence>
<dbReference type="CDD" id="cd00130">
    <property type="entry name" value="PAS"/>
    <property type="match status" value="1"/>
</dbReference>
<reference evidence="6 7" key="1">
    <citation type="submission" date="2019-12" db="EMBL/GenBank/DDBJ databases">
        <title>Novel species isolated from a subtropical stream in China.</title>
        <authorList>
            <person name="Lu H."/>
        </authorList>
    </citation>
    <scope>NUCLEOTIDE SEQUENCE [LARGE SCALE GENOMIC DNA]</scope>
    <source>
        <strain evidence="6 7">FT94W</strain>
    </source>
</reference>
<evidence type="ECO:0000259" key="4">
    <source>
        <dbReference type="PROSITE" id="PS50883"/>
    </source>
</evidence>
<keyword evidence="1" id="KW-0812">Transmembrane</keyword>
<dbReference type="PROSITE" id="PS50887">
    <property type="entry name" value="GGDEF"/>
    <property type="match status" value="1"/>
</dbReference>
<proteinExistence type="predicted"/>
<dbReference type="InterPro" id="IPR000700">
    <property type="entry name" value="PAS-assoc_C"/>
</dbReference>
<dbReference type="PANTHER" id="PTHR44757:SF2">
    <property type="entry name" value="BIOFILM ARCHITECTURE MAINTENANCE PROTEIN MBAA"/>
    <property type="match status" value="1"/>
</dbReference>